<dbReference type="InterPro" id="IPR016189">
    <property type="entry name" value="Transl_init_fac_IF2/IF5_N"/>
</dbReference>
<protein>
    <recommendedName>
        <fullName evidence="7">W2 domain-containing protein</fullName>
    </recommendedName>
</protein>
<gene>
    <name evidence="8" type="ORF">PAXRUDRAFT_830318</name>
</gene>
<dbReference type="FunFam" id="2.20.25.350:FF:000001">
    <property type="entry name" value="Eukaryotic translation initiation factor 5"/>
    <property type="match status" value="1"/>
</dbReference>
<reference evidence="9" key="2">
    <citation type="submission" date="2015-01" db="EMBL/GenBank/DDBJ databases">
        <title>Evolutionary Origins and Diversification of the Mycorrhizal Mutualists.</title>
        <authorList>
            <consortium name="DOE Joint Genome Institute"/>
            <consortium name="Mycorrhizal Genomics Consortium"/>
            <person name="Kohler A."/>
            <person name="Kuo A."/>
            <person name="Nagy L.G."/>
            <person name="Floudas D."/>
            <person name="Copeland A."/>
            <person name="Barry K.W."/>
            <person name="Cichocki N."/>
            <person name="Veneault-Fourrey C."/>
            <person name="LaButti K."/>
            <person name="Lindquist E.A."/>
            <person name="Lipzen A."/>
            <person name="Lundell T."/>
            <person name="Morin E."/>
            <person name="Murat C."/>
            <person name="Riley R."/>
            <person name="Ohm R."/>
            <person name="Sun H."/>
            <person name="Tunlid A."/>
            <person name="Henrissat B."/>
            <person name="Grigoriev I.V."/>
            <person name="Hibbett D.S."/>
            <person name="Martin F."/>
        </authorList>
    </citation>
    <scope>NUCLEOTIDE SEQUENCE [LARGE SCALE GENOMIC DNA]</scope>
    <source>
        <strain evidence="9">Ve08.2h10</strain>
    </source>
</reference>
<proteinExistence type="inferred from homology"/>
<dbReference type="Pfam" id="PF02020">
    <property type="entry name" value="W2"/>
    <property type="match status" value="1"/>
</dbReference>
<dbReference type="InterPro" id="IPR016024">
    <property type="entry name" value="ARM-type_fold"/>
</dbReference>
<keyword evidence="3" id="KW-0547">Nucleotide-binding</keyword>
<dbReference type="Gene3D" id="3.30.30.170">
    <property type="match status" value="1"/>
</dbReference>
<dbReference type="FunCoup" id="A0A0D0E4B5">
    <property type="interactions" value="792"/>
</dbReference>
<reference evidence="8 9" key="1">
    <citation type="submission" date="2014-04" db="EMBL/GenBank/DDBJ databases">
        <authorList>
            <consortium name="DOE Joint Genome Institute"/>
            <person name="Kuo A."/>
            <person name="Kohler A."/>
            <person name="Jargeat P."/>
            <person name="Nagy L.G."/>
            <person name="Floudas D."/>
            <person name="Copeland A."/>
            <person name="Barry K.W."/>
            <person name="Cichocki N."/>
            <person name="Veneault-Fourrey C."/>
            <person name="LaButti K."/>
            <person name="Lindquist E.A."/>
            <person name="Lipzen A."/>
            <person name="Lundell T."/>
            <person name="Morin E."/>
            <person name="Murat C."/>
            <person name="Sun H."/>
            <person name="Tunlid A."/>
            <person name="Henrissat B."/>
            <person name="Grigoriev I.V."/>
            <person name="Hibbett D.S."/>
            <person name="Martin F."/>
            <person name="Nordberg H.P."/>
            <person name="Cantor M.N."/>
            <person name="Hua S.X."/>
        </authorList>
    </citation>
    <scope>NUCLEOTIDE SEQUENCE [LARGE SCALE GENOMIC DNA]</scope>
    <source>
        <strain evidence="8 9">Ve08.2h10</strain>
    </source>
</reference>
<keyword evidence="9" id="KW-1185">Reference proteome</keyword>
<dbReference type="EMBL" id="KN825319">
    <property type="protein sequence ID" value="KIK92065.1"/>
    <property type="molecule type" value="Genomic_DNA"/>
</dbReference>
<dbReference type="FunFam" id="1.25.40.180:FF:000031">
    <property type="entry name" value="Eukaryotic translation initiation factor 5"/>
    <property type="match status" value="1"/>
</dbReference>
<dbReference type="HOGENOM" id="CLU_026663_1_0_1"/>
<dbReference type="GO" id="GO:0005525">
    <property type="term" value="F:GTP binding"/>
    <property type="evidence" value="ECO:0007669"/>
    <property type="project" value="UniProtKB-KW"/>
</dbReference>
<dbReference type="Proteomes" id="UP000054538">
    <property type="component" value="Unassembled WGS sequence"/>
</dbReference>
<evidence type="ECO:0000256" key="2">
    <source>
        <dbReference type="ARBA" id="ARBA00022540"/>
    </source>
</evidence>
<feature type="region of interest" description="Disordered" evidence="6">
    <location>
        <begin position="148"/>
        <end position="198"/>
    </location>
</feature>
<dbReference type="GO" id="GO:0071074">
    <property type="term" value="F:eukaryotic initiation factor eIF2 binding"/>
    <property type="evidence" value="ECO:0007669"/>
    <property type="project" value="TreeGrafter"/>
</dbReference>
<dbReference type="PANTHER" id="PTHR23001:SF7">
    <property type="entry name" value="EUKARYOTIC TRANSLATION INITIATION FACTOR 5"/>
    <property type="match status" value="1"/>
</dbReference>
<keyword evidence="2" id="KW-0396">Initiation factor</keyword>
<dbReference type="InterPro" id="IPR002735">
    <property type="entry name" value="Transl_init_fac_IF2/IF5_dom"/>
</dbReference>
<dbReference type="GO" id="GO:0005829">
    <property type="term" value="C:cytosol"/>
    <property type="evidence" value="ECO:0007669"/>
    <property type="project" value="TreeGrafter"/>
</dbReference>
<sequence length="421" mass="46462">MANAGIVNIRRDVDDKFYRYRMPLLLTKIEGKGNGIKTVVPNMSDVARALSRPPTYITKFFGCELGAQTPFDEKNDRYIVNGAHDATRLRELLDGFIDKFVLCRSCKNPETDLIILKSGRNEDILRDCKACGERTGIDMRHKLVTFILKNPPKNQKKGKKSKGEANGNVVGNGGGVHASAPAVPGDGQDGEAPGADSDDELTKKIKAEAAQLTTETVLATDDWSADTSPEAVQTRIKALANQMGAISLGVGDDDGSDEDADSPYAQFGRWVDENKDEEGIGSVQIYKKAEELGIEKKHKTVFVLMQALFTQDVQKEINTYEALLVKMVTSEKHQKAVLGGMERLVGLTYPELITSVPKILMALYQSDILEEEVVTQWGTHVSKKYVDKETSKKVRKASEPFLKWLDEADDSDEDDSGKDDE</sequence>
<evidence type="ECO:0000256" key="1">
    <source>
        <dbReference type="ARBA" id="ARBA00010397"/>
    </source>
</evidence>
<keyword evidence="4" id="KW-0648">Protein biosynthesis</keyword>
<feature type="domain" description="W2" evidence="7">
    <location>
        <begin position="257"/>
        <end position="415"/>
    </location>
</feature>
<dbReference type="OrthoDB" id="10250831at2759"/>
<dbReference type="InterPro" id="IPR045196">
    <property type="entry name" value="IF2/IF5"/>
</dbReference>
<dbReference type="STRING" id="930991.A0A0D0E4B5"/>
<evidence type="ECO:0000256" key="5">
    <source>
        <dbReference type="ARBA" id="ARBA00023134"/>
    </source>
</evidence>
<accession>A0A0D0E4B5</accession>
<evidence type="ECO:0000256" key="3">
    <source>
        <dbReference type="ARBA" id="ARBA00022741"/>
    </source>
</evidence>
<dbReference type="SUPFAM" id="SSF100966">
    <property type="entry name" value="Translation initiation factor 2 beta, aIF2beta, N-terminal domain"/>
    <property type="match status" value="1"/>
</dbReference>
<dbReference type="GO" id="GO:0005092">
    <property type="term" value="F:GDP-dissociation inhibitor activity"/>
    <property type="evidence" value="ECO:0007669"/>
    <property type="project" value="TreeGrafter"/>
</dbReference>
<dbReference type="InParanoid" id="A0A0D0E4B5"/>
<dbReference type="SMART" id="SM00515">
    <property type="entry name" value="eIF5C"/>
    <property type="match status" value="1"/>
</dbReference>
<dbReference type="FunFam" id="3.30.30.170:FF:000002">
    <property type="entry name" value="Eukaryotic translation initiation factor 5"/>
    <property type="match status" value="1"/>
</dbReference>
<evidence type="ECO:0000313" key="8">
    <source>
        <dbReference type="EMBL" id="KIK92065.1"/>
    </source>
</evidence>
<comment type="similarity">
    <text evidence="1">Belongs to the eIF-2-beta/eIF-5 family.</text>
</comment>
<evidence type="ECO:0000256" key="6">
    <source>
        <dbReference type="SAM" id="MobiDB-lite"/>
    </source>
</evidence>
<dbReference type="PROSITE" id="PS51363">
    <property type="entry name" value="W2"/>
    <property type="match status" value="1"/>
</dbReference>
<dbReference type="Pfam" id="PF01873">
    <property type="entry name" value="eIF-5_eIF-2B"/>
    <property type="match status" value="1"/>
</dbReference>
<evidence type="ECO:0000256" key="4">
    <source>
        <dbReference type="ARBA" id="ARBA00022917"/>
    </source>
</evidence>
<dbReference type="SUPFAM" id="SSF48371">
    <property type="entry name" value="ARM repeat"/>
    <property type="match status" value="1"/>
</dbReference>
<dbReference type="GO" id="GO:0003743">
    <property type="term" value="F:translation initiation factor activity"/>
    <property type="evidence" value="ECO:0007669"/>
    <property type="project" value="UniProtKB-KW"/>
</dbReference>
<dbReference type="Gene3D" id="2.20.25.350">
    <property type="match status" value="1"/>
</dbReference>
<dbReference type="SMART" id="SM00653">
    <property type="entry name" value="eIF2B_5"/>
    <property type="match status" value="1"/>
</dbReference>
<evidence type="ECO:0000313" key="9">
    <source>
        <dbReference type="Proteomes" id="UP000054538"/>
    </source>
</evidence>
<evidence type="ECO:0000259" key="7">
    <source>
        <dbReference type="PROSITE" id="PS51363"/>
    </source>
</evidence>
<name>A0A0D0E4B5_9AGAM</name>
<organism evidence="8 9">
    <name type="scientific">Paxillus rubicundulus Ve08.2h10</name>
    <dbReference type="NCBI Taxonomy" id="930991"/>
    <lineage>
        <taxon>Eukaryota</taxon>
        <taxon>Fungi</taxon>
        <taxon>Dikarya</taxon>
        <taxon>Basidiomycota</taxon>
        <taxon>Agaricomycotina</taxon>
        <taxon>Agaricomycetes</taxon>
        <taxon>Agaricomycetidae</taxon>
        <taxon>Boletales</taxon>
        <taxon>Paxilineae</taxon>
        <taxon>Paxillaceae</taxon>
        <taxon>Paxillus</taxon>
    </lineage>
</organism>
<dbReference type="GO" id="GO:0001732">
    <property type="term" value="P:formation of cytoplasmic translation initiation complex"/>
    <property type="evidence" value="ECO:0007669"/>
    <property type="project" value="TreeGrafter"/>
</dbReference>
<dbReference type="InterPro" id="IPR003307">
    <property type="entry name" value="W2_domain"/>
</dbReference>
<dbReference type="SUPFAM" id="SSF75689">
    <property type="entry name" value="Zinc-binding domain of translation initiation factor 2 beta"/>
    <property type="match status" value="1"/>
</dbReference>
<dbReference type="PANTHER" id="PTHR23001">
    <property type="entry name" value="EUKARYOTIC TRANSLATION INITIATION FACTOR"/>
    <property type="match status" value="1"/>
</dbReference>
<keyword evidence="5" id="KW-0342">GTP-binding</keyword>
<dbReference type="AlphaFoldDB" id="A0A0D0E4B5"/>
<dbReference type="InterPro" id="IPR016190">
    <property type="entry name" value="Transl_init_fac_IF2/IF5_Zn-bd"/>
</dbReference>
<dbReference type="Gene3D" id="1.25.40.180">
    <property type="match status" value="1"/>
</dbReference>
<dbReference type="CDD" id="cd11561">
    <property type="entry name" value="W2_eIF5"/>
    <property type="match status" value="1"/>
</dbReference>